<feature type="chain" id="PRO_5040756671" evidence="1">
    <location>
        <begin position="25"/>
        <end position="114"/>
    </location>
</feature>
<keyword evidence="3" id="KW-1185">Reference proteome</keyword>
<dbReference type="RefSeq" id="WP_258731042.1">
    <property type="nucleotide sequence ID" value="NZ_JANTHZ010000001.1"/>
</dbReference>
<accession>A0A9X2P898</accession>
<dbReference type="EMBL" id="JANTHZ010000001">
    <property type="protein sequence ID" value="MCS0494097.1"/>
    <property type="molecule type" value="Genomic_DNA"/>
</dbReference>
<dbReference type="Proteomes" id="UP001151088">
    <property type="component" value="Unassembled WGS sequence"/>
</dbReference>
<evidence type="ECO:0000313" key="3">
    <source>
        <dbReference type="Proteomes" id="UP001151088"/>
    </source>
</evidence>
<gene>
    <name evidence="2" type="ORF">NVS89_03235</name>
</gene>
<proteinExistence type="predicted"/>
<sequence>MRATFPAFLLSVVLAITSSPGAHAQSAPRIELRAGGLNHCCDLYVPPGRGGFTSPDVIRRVSGYQSLPWREGFMDGIMIGTGNFGAEQPVWNAGGGCASAMHNNANERAHVHAA</sequence>
<organism evidence="2 3">
    <name type="scientific">Ancylobacter mangrovi</name>
    <dbReference type="NCBI Taxonomy" id="2972472"/>
    <lineage>
        <taxon>Bacteria</taxon>
        <taxon>Pseudomonadati</taxon>
        <taxon>Pseudomonadota</taxon>
        <taxon>Alphaproteobacteria</taxon>
        <taxon>Hyphomicrobiales</taxon>
        <taxon>Xanthobacteraceae</taxon>
        <taxon>Ancylobacter</taxon>
    </lineage>
</organism>
<protein>
    <submittedName>
        <fullName evidence="2">Uncharacterized protein</fullName>
    </submittedName>
</protein>
<keyword evidence="1" id="KW-0732">Signal</keyword>
<dbReference type="AlphaFoldDB" id="A0A9X2P898"/>
<comment type="caution">
    <text evidence="2">The sequence shown here is derived from an EMBL/GenBank/DDBJ whole genome shotgun (WGS) entry which is preliminary data.</text>
</comment>
<name>A0A9X2P898_9HYPH</name>
<evidence type="ECO:0000313" key="2">
    <source>
        <dbReference type="EMBL" id="MCS0494097.1"/>
    </source>
</evidence>
<feature type="signal peptide" evidence="1">
    <location>
        <begin position="1"/>
        <end position="24"/>
    </location>
</feature>
<evidence type="ECO:0000256" key="1">
    <source>
        <dbReference type="SAM" id="SignalP"/>
    </source>
</evidence>
<reference evidence="2" key="1">
    <citation type="submission" date="2022-08" db="EMBL/GenBank/DDBJ databases">
        <authorList>
            <person name="Li F."/>
        </authorList>
    </citation>
    <scope>NUCLEOTIDE SEQUENCE</scope>
    <source>
        <strain evidence="2">MQZ15Z-1</strain>
    </source>
</reference>